<protein>
    <submittedName>
        <fullName evidence="10">ATP synthase F0F1 subunit gamma</fullName>
        <ecNumber evidence="10">3.6.3.14</ecNumber>
    </submittedName>
</protein>
<dbReference type="Gene3D" id="1.10.287.80">
    <property type="entry name" value="ATP synthase, gamma subunit, helix hairpin domain"/>
    <property type="match status" value="1"/>
</dbReference>
<evidence type="ECO:0000256" key="8">
    <source>
        <dbReference type="ARBA" id="ARBA00023196"/>
    </source>
</evidence>
<dbReference type="GO" id="GO:0046933">
    <property type="term" value="F:proton-transporting ATP synthase activity, rotational mechanism"/>
    <property type="evidence" value="ECO:0007669"/>
    <property type="project" value="InterPro"/>
</dbReference>
<dbReference type="InterPro" id="IPR000131">
    <property type="entry name" value="ATP_synth_F1_gsu"/>
</dbReference>
<dbReference type="EC" id="3.6.3.14" evidence="10"/>
<comment type="similarity">
    <text evidence="3">Belongs to the ATPase gamma chain family.</text>
</comment>
<evidence type="ECO:0000256" key="4">
    <source>
        <dbReference type="ARBA" id="ARBA00022448"/>
    </source>
</evidence>
<dbReference type="Gene3D" id="3.40.1380.10">
    <property type="match status" value="1"/>
</dbReference>
<proteinExistence type="inferred from homology"/>
<comment type="subcellular location">
    <subcellularLocation>
        <location evidence="2">Membrane</location>
        <topology evidence="2">Peripheral membrane protein</topology>
    </subcellularLocation>
</comment>
<dbReference type="SUPFAM" id="SSF52943">
    <property type="entry name" value="ATP synthase (F1-ATPase), gamma subunit"/>
    <property type="match status" value="1"/>
</dbReference>
<evidence type="ECO:0000256" key="1">
    <source>
        <dbReference type="ARBA" id="ARBA00003456"/>
    </source>
</evidence>
<keyword evidence="6" id="KW-0406">Ion transport</keyword>
<keyword evidence="7" id="KW-0472">Membrane</keyword>
<dbReference type="AlphaFoldDB" id="A0A378W322"/>
<dbReference type="GO" id="GO:0016787">
    <property type="term" value="F:hydrolase activity"/>
    <property type="evidence" value="ECO:0007669"/>
    <property type="project" value="UniProtKB-KW"/>
</dbReference>
<name>A0A378W322_NEIGO</name>
<evidence type="ECO:0000313" key="10">
    <source>
        <dbReference type="EMBL" id="SUA24975.1"/>
    </source>
</evidence>
<organism evidence="10">
    <name type="scientific">Neisseria gonorrhoeae</name>
    <dbReference type="NCBI Taxonomy" id="485"/>
    <lineage>
        <taxon>Bacteria</taxon>
        <taxon>Pseudomonadati</taxon>
        <taxon>Pseudomonadota</taxon>
        <taxon>Betaproteobacteria</taxon>
        <taxon>Neisseriales</taxon>
        <taxon>Neisseriaceae</taxon>
        <taxon>Neisseria</taxon>
    </lineage>
</organism>
<dbReference type="Pfam" id="PF00231">
    <property type="entry name" value="ATP-synt"/>
    <property type="match status" value="1"/>
</dbReference>
<evidence type="ECO:0000256" key="2">
    <source>
        <dbReference type="ARBA" id="ARBA00004170"/>
    </source>
</evidence>
<evidence type="ECO:0000256" key="9">
    <source>
        <dbReference type="ARBA" id="ARBA00023310"/>
    </source>
</evidence>
<dbReference type="InterPro" id="IPR035968">
    <property type="entry name" value="ATP_synth_F1_ATPase_gsu"/>
</dbReference>
<keyword evidence="4" id="KW-0813">Transport</keyword>
<reference evidence="10" key="1">
    <citation type="submission" date="2018-06" db="EMBL/GenBank/DDBJ databases">
        <authorList>
            <consortium name="Pathogen Informatics"/>
            <person name="Doyle S."/>
        </authorList>
    </citation>
    <scope>NUCLEOTIDE SEQUENCE [LARGE SCALE GENOMIC DNA]</scope>
    <source>
        <strain evidence="10">NCTC11421</strain>
    </source>
</reference>
<evidence type="ECO:0000256" key="5">
    <source>
        <dbReference type="ARBA" id="ARBA00022781"/>
    </source>
</evidence>
<keyword evidence="9" id="KW-0066">ATP synthesis</keyword>
<dbReference type="EMBL" id="UGRI01000001">
    <property type="protein sequence ID" value="SUA24975.1"/>
    <property type="molecule type" value="Genomic_DNA"/>
</dbReference>
<keyword evidence="5" id="KW-0375">Hydrogen ion transport</keyword>
<dbReference type="PANTHER" id="PTHR11693:SF22">
    <property type="entry name" value="ATP SYNTHASE SUBUNIT GAMMA, MITOCHONDRIAL"/>
    <property type="match status" value="1"/>
</dbReference>
<dbReference type="GO" id="GO:0045259">
    <property type="term" value="C:proton-transporting ATP synthase complex"/>
    <property type="evidence" value="ECO:0007669"/>
    <property type="project" value="UniProtKB-KW"/>
</dbReference>
<keyword evidence="8" id="KW-0139">CF(1)</keyword>
<evidence type="ECO:0000256" key="7">
    <source>
        <dbReference type="ARBA" id="ARBA00023136"/>
    </source>
</evidence>
<evidence type="ECO:0000256" key="6">
    <source>
        <dbReference type="ARBA" id="ARBA00023065"/>
    </source>
</evidence>
<comment type="function">
    <text evidence="1">Produces ATP from ADP in the presence of a proton gradient across the membrane. The gamma chain is believed to be important in regulating ATPase activity and the flow of protons through the CF(0) complex.</text>
</comment>
<evidence type="ECO:0000256" key="3">
    <source>
        <dbReference type="ARBA" id="ARBA00007681"/>
    </source>
</evidence>
<dbReference type="PANTHER" id="PTHR11693">
    <property type="entry name" value="ATP SYNTHASE GAMMA CHAIN"/>
    <property type="match status" value="1"/>
</dbReference>
<keyword evidence="10" id="KW-0378">Hydrolase</keyword>
<gene>
    <name evidence="10" type="primary">atpG_2</name>
    <name evidence="10" type="ORF">NCTC11421_02983</name>
</gene>
<sequence length="80" mass="9294">MAVGKEILTKIRSVQNTQKITKAMQMVSTSKMRKTQERMRLARPYAEKVRMVMSHLAQTNTDHGIPLLESHREIRRVGFI</sequence>
<accession>A0A378W322</accession>